<feature type="region of interest" description="Disordered" evidence="1">
    <location>
        <begin position="319"/>
        <end position="349"/>
    </location>
</feature>
<keyword evidence="3" id="KW-1185">Reference proteome</keyword>
<dbReference type="OrthoDB" id="2668416at2759"/>
<feature type="compositionally biased region" description="Basic and acidic residues" evidence="1">
    <location>
        <begin position="321"/>
        <end position="331"/>
    </location>
</feature>
<dbReference type="InterPro" id="IPR029309">
    <property type="entry name" value="CaRF"/>
</dbReference>
<dbReference type="AlphaFoldDB" id="A0A9Q0YSR6"/>
<dbReference type="PANTHER" id="PTHR47456:SF1">
    <property type="entry name" value="PHD-TYPE DOMAIN-CONTAINING PROTEIN"/>
    <property type="match status" value="1"/>
</dbReference>
<sequence>MLVVYSSTYVGTVLLEILKIMDSDASTVSAPEDNLDSDPHDEEFPKLFYVNDLNSVDAVIRSFEYKTNSKFAVVNTSSSFGYCLTIPAEHVNRNIMFVDKIGDYESIPYDGEPYFVIGQKTLGCKFGLEYMAKHLKKRRARRKQRGSKTQKKLKTLFTKCPARIYVREVLKFPKFKIENNIRSLRDIASYQLAEALKKGEAAGERRFYICLPRLAEHKGHELLENVNGVTDRSVVQKLHELMNHGISDSERLQKDIFEYVRNELFKGTEVPPETDCRFFPSKKRIYSMRKNWRKRKRNRVKQNEGVVSTISGEMLSIVDDPTSKESDRGGDKAAGVSVGGKGMDGEDEGRLQTSHEQISVWSASAMNEFNSNLKGCNILYDHIKNLLVLSGDKRVAGNVKKRLGNIIEELENSAKSKKKKKSLIVEGTSDGVGADLS</sequence>
<name>A0A9Q0YSR6_HOLLE</name>
<dbReference type="Pfam" id="PF15299">
    <property type="entry name" value="ALS2CR8"/>
    <property type="match status" value="1"/>
</dbReference>
<evidence type="ECO:0000313" key="3">
    <source>
        <dbReference type="Proteomes" id="UP001152320"/>
    </source>
</evidence>
<evidence type="ECO:0000313" key="2">
    <source>
        <dbReference type="EMBL" id="KAJ8024976.1"/>
    </source>
</evidence>
<organism evidence="2 3">
    <name type="scientific">Holothuria leucospilota</name>
    <name type="common">Black long sea cucumber</name>
    <name type="synonym">Mertensiothuria leucospilota</name>
    <dbReference type="NCBI Taxonomy" id="206669"/>
    <lineage>
        <taxon>Eukaryota</taxon>
        <taxon>Metazoa</taxon>
        <taxon>Echinodermata</taxon>
        <taxon>Eleutherozoa</taxon>
        <taxon>Echinozoa</taxon>
        <taxon>Holothuroidea</taxon>
        <taxon>Aspidochirotacea</taxon>
        <taxon>Aspidochirotida</taxon>
        <taxon>Holothuriidae</taxon>
        <taxon>Holothuria</taxon>
    </lineage>
</organism>
<protein>
    <submittedName>
        <fullName evidence="2">Calcium-responsive transcription factor</fullName>
    </submittedName>
</protein>
<dbReference type="Proteomes" id="UP001152320">
    <property type="component" value="Chromosome 18"/>
</dbReference>
<proteinExistence type="predicted"/>
<dbReference type="EMBL" id="JAIZAY010000018">
    <property type="protein sequence ID" value="KAJ8024976.1"/>
    <property type="molecule type" value="Genomic_DNA"/>
</dbReference>
<dbReference type="GO" id="GO:0003700">
    <property type="term" value="F:DNA-binding transcription factor activity"/>
    <property type="evidence" value="ECO:0007669"/>
    <property type="project" value="InterPro"/>
</dbReference>
<dbReference type="PANTHER" id="PTHR47456">
    <property type="entry name" value="PHD-TYPE DOMAIN-CONTAINING PROTEIN"/>
    <property type="match status" value="1"/>
</dbReference>
<reference evidence="2" key="1">
    <citation type="submission" date="2021-10" db="EMBL/GenBank/DDBJ databases">
        <title>Tropical sea cucumber genome reveals ecological adaptation and Cuvierian tubules defense mechanism.</title>
        <authorList>
            <person name="Chen T."/>
        </authorList>
    </citation>
    <scope>NUCLEOTIDE SEQUENCE</scope>
    <source>
        <strain evidence="2">Nanhai2018</strain>
        <tissue evidence="2">Muscle</tissue>
    </source>
</reference>
<comment type="caution">
    <text evidence="2">The sequence shown here is derived from an EMBL/GenBank/DDBJ whole genome shotgun (WGS) entry which is preliminary data.</text>
</comment>
<gene>
    <name evidence="2" type="ORF">HOLleu_35049</name>
</gene>
<accession>A0A9Q0YSR6</accession>
<evidence type="ECO:0000256" key="1">
    <source>
        <dbReference type="SAM" id="MobiDB-lite"/>
    </source>
</evidence>